<name>A0A125W6Y9_ENTFL</name>
<dbReference type="SUPFAM" id="SSF52540">
    <property type="entry name" value="P-loop containing nucleoside triphosphate hydrolases"/>
    <property type="match status" value="1"/>
</dbReference>
<comment type="similarity">
    <text evidence="2">Belongs to the VirD4/TraG family.</text>
</comment>
<proteinExistence type="inferred from homology"/>
<dbReference type="InterPro" id="IPR027417">
    <property type="entry name" value="P-loop_NTPase"/>
</dbReference>
<dbReference type="Gene3D" id="3.40.50.300">
    <property type="entry name" value="P-loop containing nucleotide triphosphate hydrolases"/>
    <property type="match status" value="1"/>
</dbReference>
<dbReference type="Proteomes" id="UP000004846">
    <property type="component" value="Unassembled WGS sequence"/>
</dbReference>
<dbReference type="EMBL" id="AEBR01000040">
    <property type="protein sequence ID" value="EFM82956.1"/>
    <property type="molecule type" value="Genomic_DNA"/>
</dbReference>
<evidence type="ECO:0000313" key="7">
    <source>
        <dbReference type="EMBL" id="EFM82956.1"/>
    </source>
</evidence>
<dbReference type="RefSeq" id="WP_002402151.1">
    <property type="nucleotide sequence ID" value="NZ_GL454441.1"/>
</dbReference>
<evidence type="ECO:0000256" key="4">
    <source>
        <dbReference type="ARBA" id="ARBA00022692"/>
    </source>
</evidence>
<dbReference type="CDD" id="cd01127">
    <property type="entry name" value="TrwB_TraG_TraD_VirD4"/>
    <property type="match status" value="1"/>
</dbReference>
<sequence>MTKNQSFIPYAVMGGIGGFIANRAAELAMNAPGITEKIVEVLQTPREIAYHPFHFSTATNPLLACGAVLTAASLAYLVRDTREYMPGKEHGSGRWGTRKEMKQFRNKKKFSDNLIFGQGCYKNFYEGKNPRLNRNNNVIVVGGSGAWKTTSYIMSNIAQMLGSFVLTDPKGQTVHKVGKMLERNGYKIKVVDFDTLKNTDHFNPFAYVKDEITLKKVINALIGATNAEHEKKGEPFWDKSEEMLITALFAYLYYRYRGTDKVKGDGVMPSLDQIGTLIRLLKRENKDVESPLEFMFKNFAEEFGTENYAYLQWLNFLRNFEGKTRDSVLAITITRFSLFDLEQVKDFIKDDNLEIEKWVEEKTAVFLKIPDMDDTFNFLPLLIFLLAFRTLENKIDNELGGKATIPIQFLMDEFANLGKVPNIEQALSVFRSRLMSITIMLQNITQIKKMYKDSWESFFGNCDAWVYLSGSTEPATQKFFSEAAGKKTIYQKKRERGMIRSEAMGREVITFSEVGELDRLHSLVKIASVPMFKVRKYNYKKHPHAKEFGHEEGDPNWYEVKRYRNSLEMFEANSKKDDSSEPLVLDIDWAA</sequence>
<accession>A0A125W6Y9</accession>
<dbReference type="HOGENOM" id="CLU_015347_4_1_9"/>
<evidence type="ECO:0000256" key="2">
    <source>
        <dbReference type="ARBA" id="ARBA00008806"/>
    </source>
</evidence>
<keyword evidence="6" id="KW-0472">Membrane</keyword>
<dbReference type="Pfam" id="PF02534">
    <property type="entry name" value="T4SS-DNA_transf"/>
    <property type="match status" value="1"/>
</dbReference>
<protein>
    <submittedName>
        <fullName evidence="7">TraG/TraD family protein</fullName>
    </submittedName>
</protein>
<evidence type="ECO:0000256" key="5">
    <source>
        <dbReference type="ARBA" id="ARBA00022989"/>
    </source>
</evidence>
<dbReference type="InterPro" id="IPR051539">
    <property type="entry name" value="T4SS-coupling_protein"/>
</dbReference>
<evidence type="ECO:0000256" key="3">
    <source>
        <dbReference type="ARBA" id="ARBA00022475"/>
    </source>
</evidence>
<reference evidence="7 8" key="1">
    <citation type="submission" date="2010-07" db="EMBL/GenBank/DDBJ databases">
        <authorList>
            <person name="Sid Ahmed O."/>
        </authorList>
    </citation>
    <scope>NUCLEOTIDE SEQUENCE [LARGE SCALE GENOMIC DNA]</scope>
    <source>
        <strain evidence="7 8">TX4248</strain>
    </source>
</reference>
<dbReference type="InterPro" id="IPR003688">
    <property type="entry name" value="TraG/VirD4"/>
</dbReference>
<comment type="subcellular location">
    <subcellularLocation>
        <location evidence="1">Cell membrane</location>
        <topology evidence="1">Multi-pass membrane protein</topology>
    </subcellularLocation>
</comment>
<evidence type="ECO:0000256" key="6">
    <source>
        <dbReference type="ARBA" id="ARBA00023136"/>
    </source>
</evidence>
<comment type="caution">
    <text evidence="7">The sequence shown here is derived from an EMBL/GenBank/DDBJ whole genome shotgun (WGS) entry which is preliminary data.</text>
</comment>
<evidence type="ECO:0000313" key="8">
    <source>
        <dbReference type="Proteomes" id="UP000004846"/>
    </source>
</evidence>
<dbReference type="AlphaFoldDB" id="A0A125W6Y9"/>
<dbReference type="GO" id="GO:0005886">
    <property type="term" value="C:plasma membrane"/>
    <property type="evidence" value="ECO:0007669"/>
    <property type="project" value="UniProtKB-SubCell"/>
</dbReference>
<gene>
    <name evidence="7" type="ORF">HMPREF9498_01426</name>
</gene>
<keyword evidence="4" id="KW-0812">Transmembrane</keyword>
<keyword evidence="5" id="KW-1133">Transmembrane helix</keyword>
<dbReference type="NCBIfam" id="NF045973">
    <property type="entry name" value="conju_CD1115"/>
    <property type="match status" value="1"/>
</dbReference>
<evidence type="ECO:0000256" key="1">
    <source>
        <dbReference type="ARBA" id="ARBA00004651"/>
    </source>
</evidence>
<dbReference type="PANTHER" id="PTHR37937">
    <property type="entry name" value="CONJUGATIVE TRANSFER: DNA TRANSPORT"/>
    <property type="match status" value="1"/>
</dbReference>
<keyword evidence="3" id="KW-1003">Cell membrane</keyword>
<organism evidence="7 8">
    <name type="scientific">Enterococcus faecalis TX4248</name>
    <dbReference type="NCBI Taxonomy" id="749495"/>
    <lineage>
        <taxon>Bacteria</taxon>
        <taxon>Bacillati</taxon>
        <taxon>Bacillota</taxon>
        <taxon>Bacilli</taxon>
        <taxon>Lactobacillales</taxon>
        <taxon>Enterococcaceae</taxon>
        <taxon>Enterococcus</taxon>
    </lineage>
</organism>
<dbReference type="PANTHER" id="PTHR37937:SF1">
    <property type="entry name" value="CONJUGATIVE TRANSFER: DNA TRANSPORT"/>
    <property type="match status" value="1"/>
</dbReference>